<organism evidence="1 3">
    <name type="scientific">Rhizophagus clarus</name>
    <dbReference type="NCBI Taxonomy" id="94130"/>
    <lineage>
        <taxon>Eukaryota</taxon>
        <taxon>Fungi</taxon>
        <taxon>Fungi incertae sedis</taxon>
        <taxon>Mucoromycota</taxon>
        <taxon>Glomeromycotina</taxon>
        <taxon>Glomeromycetes</taxon>
        <taxon>Glomerales</taxon>
        <taxon>Glomeraceae</taxon>
        <taxon>Rhizophagus</taxon>
    </lineage>
</organism>
<dbReference type="STRING" id="94130.A0A2Z6QXP1"/>
<evidence type="ECO:0000313" key="1">
    <source>
        <dbReference type="EMBL" id="GBB93342.1"/>
    </source>
</evidence>
<keyword evidence="3" id="KW-1185">Reference proteome</keyword>
<dbReference type="Proteomes" id="UP000247702">
    <property type="component" value="Unassembled WGS sequence"/>
</dbReference>
<reference evidence="1 3" key="1">
    <citation type="submission" date="2017-11" db="EMBL/GenBank/DDBJ databases">
        <title>The genome of Rhizophagus clarus HR1 reveals common genetic basis of auxotrophy among arbuscular mycorrhizal fungi.</title>
        <authorList>
            <person name="Kobayashi Y."/>
        </authorList>
    </citation>
    <scope>NUCLEOTIDE SEQUENCE [LARGE SCALE GENOMIC DNA]</scope>
    <source>
        <strain evidence="1 3">HR1</strain>
    </source>
</reference>
<evidence type="ECO:0000313" key="3">
    <source>
        <dbReference type="Proteomes" id="UP000247702"/>
    </source>
</evidence>
<dbReference type="EMBL" id="BLAL01000324">
    <property type="protein sequence ID" value="GET03423.1"/>
    <property type="molecule type" value="Genomic_DNA"/>
</dbReference>
<dbReference type="AlphaFoldDB" id="A0A2Z6QXP1"/>
<sequence length="419" mass="49547">MYQPKKFMESTQKFNKNLNKHANFCKNKSYPRREMRKDNFLKNNEKVDIRYYQNKPVKSGECFEYKESPVPSELMNENIPIGKCIYCHQNKPVKSGECFQCYQQKKSSAPSMMNYEMVENIPIGKCIHCHQNKPVKSGECFQCYQRKRLQAPSEEVIPIAECIHCHQNKPVKSGECFQCYQQKRLQAPSEEVIPIAECIHFHQNKSVNSGECLQCYQQKKPPAPLELTKNNEKIENISLEECIHCYQEKLVKLGECYNCYQKRSNKFYSNKKECPECKKRITDMNKMINDKICTKCHIKYQRRFDNFNNQVTCETCNEQNQRPKMYNEHGKWYCSLDCMYAKKILNEIGDMKNIDKERIKVLMNRFTSTKKNAGSTYDLTPKIIMEKIELAMKQNKSNIENAFDDIKRIPDYTIMYNLP</sequence>
<evidence type="ECO:0000313" key="2">
    <source>
        <dbReference type="EMBL" id="GET03423.1"/>
    </source>
</evidence>
<dbReference type="InterPro" id="IPR036280">
    <property type="entry name" value="Multihaem_cyt_sf"/>
</dbReference>
<comment type="caution">
    <text evidence="1">The sequence shown here is derived from an EMBL/GenBank/DDBJ whole genome shotgun (WGS) entry which is preliminary data.</text>
</comment>
<proteinExistence type="predicted"/>
<name>A0A2Z6QXP1_9GLOM</name>
<accession>A0A2Z6QXP1</accession>
<gene>
    <name evidence="2" type="ORF">RCL2_002976600</name>
    <name evidence="1" type="ORF">RclHR1_02150029</name>
</gene>
<reference evidence="2" key="2">
    <citation type="submission" date="2019-10" db="EMBL/GenBank/DDBJ databases">
        <title>Conservation and host-specific expression of non-tandemly repeated heterogenous ribosome RNA gene in arbuscular mycorrhizal fungi.</title>
        <authorList>
            <person name="Maeda T."/>
            <person name="Kobayashi Y."/>
            <person name="Nakagawa T."/>
            <person name="Ezawa T."/>
            <person name="Yamaguchi K."/>
            <person name="Bino T."/>
            <person name="Nishimoto Y."/>
            <person name="Shigenobu S."/>
            <person name="Kawaguchi M."/>
        </authorList>
    </citation>
    <scope>NUCLEOTIDE SEQUENCE</scope>
    <source>
        <strain evidence="2">HR1</strain>
    </source>
</reference>
<dbReference type="OrthoDB" id="2358661at2759"/>
<dbReference type="Proteomes" id="UP000615446">
    <property type="component" value="Unassembled WGS sequence"/>
</dbReference>
<dbReference type="EMBL" id="BEXD01001280">
    <property type="protein sequence ID" value="GBB93342.1"/>
    <property type="molecule type" value="Genomic_DNA"/>
</dbReference>
<protein>
    <submittedName>
        <fullName evidence="1">Uncharacterized protein</fullName>
    </submittedName>
</protein>
<dbReference type="SUPFAM" id="SSF48695">
    <property type="entry name" value="Multiheme cytochromes"/>
    <property type="match status" value="2"/>
</dbReference>